<accession>A0A2S5J2E2</accession>
<dbReference type="PANTHER" id="PTHR13774">
    <property type="entry name" value="PHENAZINE BIOSYNTHESIS PROTEIN"/>
    <property type="match status" value="1"/>
</dbReference>
<name>A0A2S5J2E2_9MICC</name>
<comment type="similarity">
    <text evidence="1">Belongs to the PhzF family.</text>
</comment>
<sequence>MEILRYAAFTERPDGGNPAGVVLDADGLTSGEMQAVAADLGYAESAFLSRRRPGSATVRYFAPEAEIPFCGHATIATGVALAERDGPGTLALSTSVGVLALTTARVDGRLVASLETVEPWVDTMDPGRRADLLRHLRLAEDDLSADLPVLLSFAGNVHPIVPVRDAGVLRALDYDYDGLRALMAAEGWGATVAVVHRLAPDVFEARNPFPPGGVREDPATGSAAASLGAYLRARGEVVPPGVLTVHQGADVGRPSLITVGIPATGGLTVSGGAVRIAA</sequence>
<dbReference type="PIRSF" id="PIRSF016184">
    <property type="entry name" value="PhzC_PhzF"/>
    <property type="match status" value="1"/>
</dbReference>
<dbReference type="OrthoDB" id="9788221at2"/>
<dbReference type="NCBIfam" id="TIGR00654">
    <property type="entry name" value="PhzF_family"/>
    <property type="match status" value="1"/>
</dbReference>
<keyword evidence="5" id="KW-1185">Reference proteome</keyword>
<evidence type="ECO:0000313" key="5">
    <source>
        <dbReference type="Proteomes" id="UP000239297"/>
    </source>
</evidence>
<dbReference type="Gene3D" id="3.10.310.10">
    <property type="entry name" value="Diaminopimelate Epimerase, Chain A, domain 1"/>
    <property type="match status" value="2"/>
</dbReference>
<dbReference type="RefSeq" id="WP_104120219.1">
    <property type="nucleotide sequence ID" value="NZ_PRKW01000001.1"/>
</dbReference>
<comment type="caution">
    <text evidence="4">The sequence shown here is derived from an EMBL/GenBank/DDBJ whole genome shotgun (WGS) entry which is preliminary data.</text>
</comment>
<dbReference type="GO" id="GO:0016853">
    <property type="term" value="F:isomerase activity"/>
    <property type="evidence" value="ECO:0007669"/>
    <property type="project" value="UniProtKB-KW"/>
</dbReference>
<dbReference type="EMBL" id="PRKW01000001">
    <property type="protein sequence ID" value="PPB50957.1"/>
    <property type="molecule type" value="Genomic_DNA"/>
</dbReference>
<evidence type="ECO:0000256" key="3">
    <source>
        <dbReference type="PIRSR" id="PIRSR016184-1"/>
    </source>
</evidence>
<evidence type="ECO:0000256" key="1">
    <source>
        <dbReference type="ARBA" id="ARBA00008270"/>
    </source>
</evidence>
<dbReference type="AlphaFoldDB" id="A0A2S5J2E2"/>
<dbReference type="Proteomes" id="UP000239297">
    <property type="component" value="Unassembled WGS sequence"/>
</dbReference>
<gene>
    <name evidence="4" type="ORF">C4K88_03615</name>
</gene>
<protein>
    <submittedName>
        <fullName evidence="4">Phenazine biosynthesis protein PhzF</fullName>
    </submittedName>
</protein>
<dbReference type="Pfam" id="PF02567">
    <property type="entry name" value="PhzC-PhzF"/>
    <property type="match status" value="1"/>
</dbReference>
<dbReference type="InterPro" id="IPR003719">
    <property type="entry name" value="Phenazine_PhzF-like"/>
</dbReference>
<dbReference type="GO" id="GO:0005737">
    <property type="term" value="C:cytoplasm"/>
    <property type="evidence" value="ECO:0007669"/>
    <property type="project" value="TreeGrafter"/>
</dbReference>
<organism evidence="4 5">
    <name type="scientific">Arthrobacter pityocampae</name>
    <dbReference type="NCBI Taxonomy" id="547334"/>
    <lineage>
        <taxon>Bacteria</taxon>
        <taxon>Bacillati</taxon>
        <taxon>Actinomycetota</taxon>
        <taxon>Actinomycetes</taxon>
        <taxon>Micrococcales</taxon>
        <taxon>Micrococcaceae</taxon>
        <taxon>Arthrobacter</taxon>
    </lineage>
</organism>
<dbReference type="PANTHER" id="PTHR13774:SF39">
    <property type="entry name" value="BIOSYNTHESIS PROTEIN, PUTATIVE-RELATED"/>
    <property type="match status" value="1"/>
</dbReference>
<keyword evidence="2" id="KW-0413">Isomerase</keyword>
<evidence type="ECO:0000256" key="2">
    <source>
        <dbReference type="ARBA" id="ARBA00023235"/>
    </source>
</evidence>
<dbReference type="SUPFAM" id="SSF54506">
    <property type="entry name" value="Diaminopimelate epimerase-like"/>
    <property type="match status" value="1"/>
</dbReference>
<proteinExistence type="inferred from homology"/>
<feature type="active site" evidence="3">
    <location>
        <position position="44"/>
    </location>
</feature>
<reference evidence="4 5" key="1">
    <citation type="journal article" date="2014" name="Int. J. Syst. Evol. Microbiol.">
        <title>Arthrobacter pityocampae sp. nov., isolated from Thaumetopoea pityocampa (Lep., Thaumetopoeidae).</title>
        <authorList>
            <person name="Ince I.A."/>
            <person name="Demirbag Z."/>
            <person name="Kati H."/>
        </authorList>
    </citation>
    <scope>NUCLEOTIDE SEQUENCE [LARGE SCALE GENOMIC DNA]</scope>
    <source>
        <strain evidence="4 5">Tp2</strain>
    </source>
</reference>
<evidence type="ECO:0000313" key="4">
    <source>
        <dbReference type="EMBL" id="PPB50957.1"/>
    </source>
</evidence>